<accession>A0ABS2YVF0</accession>
<dbReference type="Proteomes" id="UP001166052">
    <property type="component" value="Unassembled WGS sequence"/>
</dbReference>
<keyword evidence="8" id="KW-1185">Reference proteome</keyword>
<feature type="compositionally biased region" description="Basic and acidic residues" evidence="6">
    <location>
        <begin position="241"/>
        <end position="252"/>
    </location>
</feature>
<sequence length="352" mass="37529">MEQQADTSGINVKTDKGLETVLMVENSHGPASGEMNFSQTSDSVLMQGCQTKIPTQMGTGLDEEGTRTSGTGSGSGVAQPPSKNGNVNEESDSLPPSPSMNGNLVKESDGASHCTELHQCVIKTESEKLVDEGSEEEAMDMCVAAQLETLNFSSGPEGNDGLHQQEQLPTVNKDVPQVHVVVEADAELTESSQESSSSGDSSDSDSDSSSSSSSSTSSSSTSSSLNLGLSDIEDGDPVSIGKDRTPQPVKTKDEIILEDLPDEEDITIVVPENTVLMPIGVVSSIIERLVIIESLKDTLPIQDNSIIFNEKRLAVGKAVDFSDDEKEKEAKQKKRKPQQAKKQNFSSKFTFL</sequence>
<dbReference type="PANTHER" id="PTHR31633">
    <property type="entry name" value="H/ACA RIBONUCLEOPROTEIN COMPLEX NON-CORE SUBUNIT NAF1"/>
    <property type="match status" value="1"/>
</dbReference>
<keyword evidence="5" id="KW-0539">Nucleus</keyword>
<feature type="region of interest" description="Disordered" evidence="6">
    <location>
        <begin position="324"/>
        <end position="352"/>
    </location>
</feature>
<feature type="non-terminal residue" evidence="7">
    <location>
        <position position="352"/>
    </location>
</feature>
<feature type="region of interest" description="Disordered" evidence="6">
    <location>
        <begin position="187"/>
        <end position="252"/>
    </location>
</feature>
<comment type="subcellular location">
    <subcellularLocation>
        <location evidence="1">Nucleus</location>
    </subcellularLocation>
</comment>
<keyword evidence="2" id="KW-0690">Ribosome biogenesis</keyword>
<reference evidence="7" key="1">
    <citation type="journal article" date="2021" name="Cell">
        <title>Tracing the genetic footprints of vertebrate landing in non-teleost ray-finned fishes.</title>
        <authorList>
            <person name="Bi X."/>
            <person name="Wang K."/>
            <person name="Yang L."/>
            <person name="Pan H."/>
            <person name="Jiang H."/>
            <person name="Wei Q."/>
            <person name="Fang M."/>
            <person name="Yu H."/>
            <person name="Zhu C."/>
            <person name="Cai Y."/>
            <person name="He Y."/>
            <person name="Gan X."/>
            <person name="Zeng H."/>
            <person name="Yu D."/>
            <person name="Zhu Y."/>
            <person name="Jiang H."/>
            <person name="Qiu Q."/>
            <person name="Yang H."/>
            <person name="Zhang Y.E."/>
            <person name="Wang W."/>
            <person name="Zhu M."/>
            <person name="He S."/>
            <person name="Zhang G."/>
        </authorList>
    </citation>
    <scope>NUCLEOTIDE SEQUENCE</scope>
    <source>
        <strain evidence="7">Bchr_001</strain>
    </source>
</reference>
<keyword evidence="4" id="KW-0694">RNA-binding</keyword>
<dbReference type="InterPro" id="IPR040309">
    <property type="entry name" value="Naf1"/>
</dbReference>
<dbReference type="PANTHER" id="PTHR31633:SF1">
    <property type="entry name" value="H_ACA RIBONUCLEOPROTEIN COMPLEX NON-CORE SUBUNIT NAF1"/>
    <property type="match status" value="1"/>
</dbReference>
<feature type="non-terminal residue" evidence="7">
    <location>
        <position position="1"/>
    </location>
</feature>
<gene>
    <name evidence="7" type="primary">Naf1</name>
    <name evidence="7" type="ORF">GTO92_0020604</name>
</gene>
<evidence type="ECO:0000256" key="1">
    <source>
        <dbReference type="ARBA" id="ARBA00004123"/>
    </source>
</evidence>
<evidence type="ECO:0000313" key="7">
    <source>
        <dbReference type="EMBL" id="MBN3290522.1"/>
    </source>
</evidence>
<keyword evidence="3" id="KW-0698">rRNA processing</keyword>
<feature type="region of interest" description="Disordered" evidence="6">
    <location>
        <begin position="54"/>
        <end position="113"/>
    </location>
</feature>
<evidence type="ECO:0000256" key="5">
    <source>
        <dbReference type="ARBA" id="ARBA00023242"/>
    </source>
</evidence>
<evidence type="ECO:0000256" key="3">
    <source>
        <dbReference type="ARBA" id="ARBA00022552"/>
    </source>
</evidence>
<name>A0ABS2YVF0_POLSE</name>
<comment type="caution">
    <text evidence="7">The sequence shown here is derived from an EMBL/GenBank/DDBJ whole genome shotgun (WGS) entry which is preliminary data.</text>
</comment>
<evidence type="ECO:0000256" key="2">
    <source>
        <dbReference type="ARBA" id="ARBA00022517"/>
    </source>
</evidence>
<evidence type="ECO:0000256" key="6">
    <source>
        <dbReference type="SAM" id="MobiDB-lite"/>
    </source>
</evidence>
<organism evidence="7 8">
    <name type="scientific">Polypterus senegalus</name>
    <name type="common">Senegal bichir</name>
    <dbReference type="NCBI Taxonomy" id="55291"/>
    <lineage>
        <taxon>Eukaryota</taxon>
        <taxon>Metazoa</taxon>
        <taxon>Chordata</taxon>
        <taxon>Craniata</taxon>
        <taxon>Vertebrata</taxon>
        <taxon>Euteleostomi</taxon>
        <taxon>Actinopterygii</taxon>
        <taxon>Polypteriformes</taxon>
        <taxon>Polypteridae</taxon>
        <taxon>Polypterus</taxon>
    </lineage>
</organism>
<evidence type="ECO:0000313" key="8">
    <source>
        <dbReference type="Proteomes" id="UP001166052"/>
    </source>
</evidence>
<dbReference type="InterPro" id="IPR038664">
    <property type="entry name" value="Gar1/Naf1_Cbf5-bd_sf"/>
</dbReference>
<dbReference type="Gene3D" id="2.40.10.230">
    <property type="entry name" value="Probable tRNA pseudouridine synthase domain"/>
    <property type="match status" value="1"/>
</dbReference>
<feature type="compositionally biased region" description="Low complexity" evidence="6">
    <location>
        <begin position="191"/>
        <end position="224"/>
    </location>
</feature>
<evidence type="ECO:0000256" key="4">
    <source>
        <dbReference type="ARBA" id="ARBA00022884"/>
    </source>
</evidence>
<protein>
    <submittedName>
        <fullName evidence="7">NAF1 protein</fullName>
    </submittedName>
</protein>
<proteinExistence type="predicted"/>
<dbReference type="EMBL" id="JAAWVN010008624">
    <property type="protein sequence ID" value="MBN3290522.1"/>
    <property type="molecule type" value="Genomic_DNA"/>
</dbReference>